<name>A0A0L6U634_9BASI</name>
<feature type="region of interest" description="Disordered" evidence="1">
    <location>
        <begin position="133"/>
        <end position="219"/>
    </location>
</feature>
<keyword evidence="3" id="KW-1185">Reference proteome</keyword>
<accession>A0A0L6U634</accession>
<dbReference type="VEuPathDB" id="FungiDB:VP01_965g3"/>
<dbReference type="PANTHER" id="PTHR33324">
    <property type="entry name" value="EXPRESSED PROTEIN"/>
    <property type="match status" value="1"/>
</dbReference>
<feature type="compositionally biased region" description="Basic and acidic residues" evidence="1">
    <location>
        <begin position="206"/>
        <end position="219"/>
    </location>
</feature>
<gene>
    <name evidence="2" type="ORF">VP01_965g3</name>
</gene>
<proteinExistence type="predicted"/>
<dbReference type="STRING" id="27349.A0A0L6U634"/>
<organism evidence="2 3">
    <name type="scientific">Puccinia sorghi</name>
    <dbReference type="NCBI Taxonomy" id="27349"/>
    <lineage>
        <taxon>Eukaryota</taxon>
        <taxon>Fungi</taxon>
        <taxon>Dikarya</taxon>
        <taxon>Basidiomycota</taxon>
        <taxon>Pucciniomycotina</taxon>
        <taxon>Pucciniomycetes</taxon>
        <taxon>Pucciniales</taxon>
        <taxon>Pucciniaceae</taxon>
        <taxon>Puccinia</taxon>
    </lineage>
</organism>
<feature type="compositionally biased region" description="Polar residues" evidence="1">
    <location>
        <begin position="154"/>
        <end position="173"/>
    </location>
</feature>
<dbReference type="Proteomes" id="UP000037035">
    <property type="component" value="Unassembled WGS sequence"/>
</dbReference>
<protein>
    <submittedName>
        <fullName evidence="2">Uncharacterized protein</fullName>
    </submittedName>
</protein>
<feature type="region of interest" description="Disordered" evidence="1">
    <location>
        <begin position="256"/>
        <end position="284"/>
    </location>
</feature>
<dbReference type="OrthoDB" id="2157595at2759"/>
<comment type="caution">
    <text evidence="2">The sequence shown here is derived from an EMBL/GenBank/DDBJ whole genome shotgun (WGS) entry which is preliminary data.</text>
</comment>
<dbReference type="PANTHER" id="PTHR33324:SF2">
    <property type="entry name" value="MYB_SANT-LIKE DNA-BINDING DOMAIN-CONTAINING PROTEIN"/>
    <property type="match status" value="1"/>
</dbReference>
<evidence type="ECO:0000313" key="2">
    <source>
        <dbReference type="EMBL" id="KNZ43973.1"/>
    </source>
</evidence>
<evidence type="ECO:0000256" key="1">
    <source>
        <dbReference type="SAM" id="MobiDB-lite"/>
    </source>
</evidence>
<reference evidence="2 3" key="1">
    <citation type="submission" date="2015-08" db="EMBL/GenBank/DDBJ databases">
        <title>Next Generation Sequencing and Analysis of the Genome of Puccinia sorghi L Schw, the Causal Agent of Maize Common Rust.</title>
        <authorList>
            <person name="Rochi L."/>
            <person name="Burguener G."/>
            <person name="Darino M."/>
            <person name="Turjanski A."/>
            <person name="Kreff E."/>
            <person name="Dieguez M.J."/>
            <person name="Sacco F."/>
        </authorList>
    </citation>
    <scope>NUCLEOTIDE SEQUENCE [LARGE SCALE GENOMIC DNA]</scope>
    <source>
        <strain evidence="2 3">RO10H11247</strain>
    </source>
</reference>
<sequence length="284" mass="31589">MHSATFISCLERPSRSARKVRKNLEKPRNTRCGSTKAALASEILSVMINAGITHRDNKGIQTKIQELQSSCSKARDSQRNTVSGLLDDDIANITSNLTVTYQSRMLLHVNYPAALIKIWNYWEELDPIMGTRTVCNPPITTDSTRRPREFIVRNNCSPDNPDTSAAQSEQTKGVANDDSEAHSTQTPTPAPATGSGSNKRKCGSKTGKDKVKAAADRDQNTLKLENQKIHILEMEAKMRFRHNEMIRQAKLEQFAQGEGTSWQEVDPTISDDNKESSEEDVASE</sequence>
<evidence type="ECO:0000313" key="3">
    <source>
        <dbReference type="Proteomes" id="UP000037035"/>
    </source>
</evidence>
<dbReference type="AlphaFoldDB" id="A0A0L6U634"/>
<dbReference type="EMBL" id="LAVV01015336">
    <property type="protein sequence ID" value="KNZ43973.1"/>
    <property type="molecule type" value="Genomic_DNA"/>
</dbReference>